<dbReference type="PANTHER" id="PTHR11669">
    <property type="entry name" value="REPLICATION FACTOR C / DNA POLYMERASE III GAMMA-TAU SUBUNIT"/>
    <property type="match status" value="1"/>
</dbReference>
<protein>
    <recommendedName>
        <fullName evidence="5">AAA+ ATPase domain-containing protein</fullName>
    </recommendedName>
</protein>
<evidence type="ECO:0008006" key="5">
    <source>
        <dbReference type="Google" id="ProtNLM"/>
    </source>
</evidence>
<evidence type="ECO:0000256" key="1">
    <source>
        <dbReference type="ARBA" id="ARBA00022705"/>
    </source>
</evidence>
<dbReference type="GO" id="GO:0003689">
    <property type="term" value="F:DNA clamp loader activity"/>
    <property type="evidence" value="ECO:0007669"/>
    <property type="project" value="TreeGrafter"/>
</dbReference>
<dbReference type="GO" id="GO:0005524">
    <property type="term" value="F:ATP binding"/>
    <property type="evidence" value="ECO:0007669"/>
    <property type="project" value="UniProtKB-KW"/>
</dbReference>
<dbReference type="GO" id="GO:0006281">
    <property type="term" value="P:DNA repair"/>
    <property type="evidence" value="ECO:0007669"/>
    <property type="project" value="TreeGrafter"/>
</dbReference>
<dbReference type="AlphaFoldDB" id="A0A6C0H3H1"/>
<reference evidence="4" key="1">
    <citation type="journal article" date="2020" name="Nature">
        <title>Giant virus diversity and host interactions through global metagenomics.</title>
        <authorList>
            <person name="Schulz F."/>
            <person name="Roux S."/>
            <person name="Paez-Espino D."/>
            <person name="Jungbluth S."/>
            <person name="Walsh D.A."/>
            <person name="Denef V.J."/>
            <person name="McMahon K.D."/>
            <person name="Konstantinidis K.T."/>
            <person name="Eloe-Fadrosh E.A."/>
            <person name="Kyrpides N.C."/>
            <person name="Woyke T."/>
        </authorList>
    </citation>
    <scope>NUCLEOTIDE SEQUENCE</scope>
    <source>
        <strain evidence="4">GVMAG-M-3300023179-59</strain>
    </source>
</reference>
<proteinExistence type="predicted"/>
<dbReference type="GO" id="GO:0006261">
    <property type="term" value="P:DNA-templated DNA replication"/>
    <property type="evidence" value="ECO:0007669"/>
    <property type="project" value="TreeGrafter"/>
</dbReference>
<accession>A0A6C0H3H1</accession>
<dbReference type="InterPro" id="IPR027417">
    <property type="entry name" value="P-loop_NTPase"/>
</dbReference>
<name>A0A6C0H3H1_9ZZZZ</name>
<dbReference type="GO" id="GO:0005663">
    <property type="term" value="C:DNA replication factor C complex"/>
    <property type="evidence" value="ECO:0007669"/>
    <property type="project" value="TreeGrafter"/>
</dbReference>
<dbReference type="EMBL" id="MN739855">
    <property type="protein sequence ID" value="QHT74695.1"/>
    <property type="molecule type" value="Genomic_DNA"/>
</dbReference>
<dbReference type="InterPro" id="IPR050238">
    <property type="entry name" value="DNA_Rep/Repair_Clamp_Loader"/>
</dbReference>
<dbReference type="SUPFAM" id="SSF52540">
    <property type="entry name" value="P-loop containing nucleoside triphosphate hydrolases"/>
    <property type="match status" value="1"/>
</dbReference>
<keyword evidence="2" id="KW-0547">Nucleotide-binding</keyword>
<dbReference type="CDD" id="cd00009">
    <property type="entry name" value="AAA"/>
    <property type="match status" value="1"/>
</dbReference>
<organism evidence="4">
    <name type="scientific">viral metagenome</name>
    <dbReference type="NCBI Taxonomy" id="1070528"/>
    <lineage>
        <taxon>unclassified sequences</taxon>
        <taxon>metagenomes</taxon>
        <taxon>organismal metagenomes</taxon>
    </lineage>
</organism>
<sequence length="275" mass="31974">MEIHKKIVDKLNFFYESKKIPHIIFHGSSGSGKRTIVNEFLNKIYQGDKQKLKSNVMIVNCAHGKGIKFIREELKFFAKTNLQSNNGISFKSIVLINADFLTIDAQSALRRCIELFSYNTRFFIIVENKQKLLNPILSRFCEIYIPEHIIEGKIINLHQYSIEKNYKIEDVTNNMPWITTKMTEYLQKTDIQHGDLTQLATEFYERGLSGLDLINWSNSDAAAHLTTIDTSSVSMCYDKIKSEYRCEKLLLLYLFDFLFMRNAVNKGRNVTPPLY</sequence>
<evidence type="ECO:0000256" key="2">
    <source>
        <dbReference type="ARBA" id="ARBA00022741"/>
    </source>
</evidence>
<keyword evidence="3" id="KW-0067">ATP-binding</keyword>
<dbReference type="PANTHER" id="PTHR11669:SF20">
    <property type="entry name" value="REPLICATION FACTOR C SUBUNIT 4"/>
    <property type="match status" value="1"/>
</dbReference>
<evidence type="ECO:0000256" key="3">
    <source>
        <dbReference type="ARBA" id="ARBA00022840"/>
    </source>
</evidence>
<evidence type="ECO:0000313" key="4">
    <source>
        <dbReference type="EMBL" id="QHT74695.1"/>
    </source>
</evidence>
<keyword evidence="1" id="KW-0235">DNA replication</keyword>
<dbReference type="Gene3D" id="3.40.50.300">
    <property type="entry name" value="P-loop containing nucleotide triphosphate hydrolases"/>
    <property type="match status" value="1"/>
</dbReference>